<keyword evidence="2" id="KW-1185">Reference proteome</keyword>
<evidence type="ECO:0000313" key="1">
    <source>
        <dbReference type="EMBL" id="MDE5419746.1"/>
    </source>
</evidence>
<sequence length="58" mass="6787">MGVDEQFDSLVQLINTSKPCKYAGIEELGNGVWKVFYRNVFLGYINNKLLKYREKSIR</sequence>
<gene>
    <name evidence="1" type="ORF">L3049_17265</name>
</gene>
<dbReference type="Proteomes" id="UP001528920">
    <property type="component" value="Unassembled WGS sequence"/>
</dbReference>
<reference evidence="1 2" key="1">
    <citation type="submission" date="2022-01" db="EMBL/GenBank/DDBJ databases">
        <title>Labilibaculum sp. nov, a marine bacterium isolated from Antarctica.</title>
        <authorList>
            <person name="Dai W."/>
        </authorList>
    </citation>
    <scope>NUCLEOTIDE SEQUENCE [LARGE SCALE GENOMIC DNA]</scope>
    <source>
        <strain evidence="1 2">DW002</strain>
    </source>
</reference>
<protein>
    <submittedName>
        <fullName evidence="1">Uncharacterized protein</fullName>
    </submittedName>
</protein>
<dbReference type="EMBL" id="JAKJSC010000005">
    <property type="protein sequence ID" value="MDE5419746.1"/>
    <property type="molecule type" value="Genomic_DNA"/>
</dbReference>
<dbReference type="RefSeq" id="WP_275111075.1">
    <property type="nucleotide sequence ID" value="NZ_JAKJSC010000005.1"/>
</dbReference>
<accession>A0ABT5VWP9</accession>
<organism evidence="1 2">
    <name type="scientific">Paralabilibaculum antarcticum</name>
    <dbReference type="NCBI Taxonomy" id="2912572"/>
    <lineage>
        <taxon>Bacteria</taxon>
        <taxon>Pseudomonadati</taxon>
        <taxon>Bacteroidota</taxon>
        <taxon>Bacteroidia</taxon>
        <taxon>Marinilabiliales</taxon>
        <taxon>Marinifilaceae</taxon>
        <taxon>Paralabilibaculum</taxon>
    </lineage>
</organism>
<comment type="caution">
    <text evidence="1">The sequence shown here is derived from an EMBL/GenBank/DDBJ whole genome shotgun (WGS) entry which is preliminary data.</text>
</comment>
<proteinExistence type="predicted"/>
<name>A0ABT5VWP9_9BACT</name>
<evidence type="ECO:0000313" key="2">
    <source>
        <dbReference type="Proteomes" id="UP001528920"/>
    </source>
</evidence>